<dbReference type="Pfam" id="PF04075">
    <property type="entry name" value="F420H2_quin_red"/>
    <property type="match status" value="1"/>
</dbReference>
<dbReference type="InterPro" id="IPR004378">
    <property type="entry name" value="F420H2_quin_Rdtase"/>
</dbReference>
<reference evidence="2" key="1">
    <citation type="journal article" date="2019" name="Int. J. Syst. Evol. Microbiol.">
        <title>The Global Catalogue of Microorganisms (GCM) 10K type strain sequencing project: providing services to taxonomists for standard genome sequencing and annotation.</title>
        <authorList>
            <consortium name="The Broad Institute Genomics Platform"/>
            <consortium name="The Broad Institute Genome Sequencing Center for Infectious Disease"/>
            <person name="Wu L."/>
            <person name="Ma J."/>
        </authorList>
    </citation>
    <scope>NUCLEOTIDE SEQUENCE [LARGE SCALE GENOMIC DNA]</scope>
    <source>
        <strain evidence="2">JCM 17938</strain>
    </source>
</reference>
<accession>A0ABP8TIT5</accession>
<proteinExistence type="predicted"/>
<organism evidence="1 2">
    <name type="scientific">Actinoallomurus liliacearum</name>
    <dbReference type="NCBI Taxonomy" id="1080073"/>
    <lineage>
        <taxon>Bacteria</taxon>
        <taxon>Bacillati</taxon>
        <taxon>Actinomycetota</taxon>
        <taxon>Actinomycetes</taxon>
        <taxon>Streptosporangiales</taxon>
        <taxon>Thermomonosporaceae</taxon>
        <taxon>Actinoallomurus</taxon>
    </lineage>
</organism>
<evidence type="ECO:0000313" key="1">
    <source>
        <dbReference type="EMBL" id="GAA4606265.1"/>
    </source>
</evidence>
<sequence>MDASTIDWRALNAQAINGLRKNAPDPYREGRPVPRVISVVGRRSGRPRPFPVNVTPVDGRLYLCSATRRRDWVRNLLAAGRCTVERDGPHGTDTDYVPVLVEGEEAARVMATYLPQAGYEDPQLPFAIDAPVEQITPHTTAIAVFRLDPRHHEDEQNTR</sequence>
<dbReference type="RefSeq" id="WP_345352480.1">
    <property type="nucleotide sequence ID" value="NZ_BAABHJ010000005.1"/>
</dbReference>
<dbReference type="Proteomes" id="UP001500212">
    <property type="component" value="Unassembled WGS sequence"/>
</dbReference>
<evidence type="ECO:0000313" key="2">
    <source>
        <dbReference type="Proteomes" id="UP001500212"/>
    </source>
</evidence>
<dbReference type="NCBIfam" id="TIGR00026">
    <property type="entry name" value="hi_GC_TIGR00026"/>
    <property type="match status" value="1"/>
</dbReference>
<dbReference type="EMBL" id="BAABHJ010000005">
    <property type="protein sequence ID" value="GAA4606265.1"/>
    <property type="molecule type" value="Genomic_DNA"/>
</dbReference>
<evidence type="ECO:0008006" key="3">
    <source>
        <dbReference type="Google" id="ProtNLM"/>
    </source>
</evidence>
<dbReference type="SUPFAM" id="SSF50475">
    <property type="entry name" value="FMN-binding split barrel"/>
    <property type="match status" value="1"/>
</dbReference>
<name>A0ABP8TIT5_9ACTN</name>
<gene>
    <name evidence="1" type="ORF">GCM10023195_22390</name>
</gene>
<protein>
    <recommendedName>
        <fullName evidence="3">Nitroreductase family deazaflavin-dependent oxidoreductase</fullName>
    </recommendedName>
</protein>
<dbReference type="Gene3D" id="2.30.110.10">
    <property type="entry name" value="Electron Transport, Fmn-binding Protein, Chain A"/>
    <property type="match status" value="1"/>
</dbReference>
<dbReference type="InterPro" id="IPR012349">
    <property type="entry name" value="Split_barrel_FMN-bd"/>
</dbReference>
<comment type="caution">
    <text evidence="1">The sequence shown here is derived from an EMBL/GenBank/DDBJ whole genome shotgun (WGS) entry which is preliminary data.</text>
</comment>
<keyword evidence="2" id="KW-1185">Reference proteome</keyword>